<feature type="domain" description="Ricin B lectin" evidence="3">
    <location>
        <begin position="225"/>
        <end position="344"/>
    </location>
</feature>
<gene>
    <name evidence="4" type="ORF">QF035_010403</name>
</gene>
<feature type="compositionally biased region" description="Acidic residues" evidence="1">
    <location>
        <begin position="202"/>
        <end position="215"/>
    </location>
</feature>
<keyword evidence="2" id="KW-1133">Transmembrane helix</keyword>
<dbReference type="SUPFAM" id="SSF50370">
    <property type="entry name" value="Ricin B-like lectins"/>
    <property type="match status" value="1"/>
</dbReference>
<dbReference type="RefSeq" id="WP_373466884.1">
    <property type="nucleotide sequence ID" value="NZ_JAUSZI010000002.1"/>
</dbReference>
<proteinExistence type="predicted"/>
<feature type="transmembrane region" description="Helical" evidence="2">
    <location>
        <begin position="114"/>
        <end position="135"/>
    </location>
</feature>
<protein>
    <recommendedName>
        <fullName evidence="3">Ricin B lectin domain-containing protein</fullName>
    </recommendedName>
</protein>
<keyword evidence="2" id="KW-0472">Membrane</keyword>
<reference evidence="4 5" key="1">
    <citation type="submission" date="2023-07" db="EMBL/GenBank/DDBJ databases">
        <title>Comparative genomics of wheat-associated soil bacteria to identify genetic determinants of phenazine resistance.</title>
        <authorList>
            <person name="Mouncey N."/>
        </authorList>
    </citation>
    <scope>NUCLEOTIDE SEQUENCE [LARGE SCALE GENOMIC DNA]</scope>
    <source>
        <strain evidence="4 5">V2I4</strain>
    </source>
</reference>
<feature type="region of interest" description="Disordered" evidence="1">
    <location>
        <begin position="32"/>
        <end position="112"/>
    </location>
</feature>
<accession>A0ABU0TAI5</accession>
<feature type="region of interest" description="Disordered" evidence="1">
    <location>
        <begin position="143"/>
        <end position="222"/>
    </location>
</feature>
<dbReference type="SMART" id="SM00458">
    <property type="entry name" value="RICIN"/>
    <property type="match status" value="1"/>
</dbReference>
<evidence type="ECO:0000256" key="1">
    <source>
        <dbReference type="SAM" id="MobiDB-lite"/>
    </source>
</evidence>
<dbReference type="Proteomes" id="UP001230328">
    <property type="component" value="Unassembled WGS sequence"/>
</dbReference>
<evidence type="ECO:0000313" key="4">
    <source>
        <dbReference type="EMBL" id="MDQ1032821.1"/>
    </source>
</evidence>
<sequence>MEPAPEVRGAGPLTPVIQGLLAGNPAERLSAEDAERLLRIPSGEASPSAVPSAASAPGANAPDPAVTAVAGLGRNPDRGTGQASAAGGPAESPQPATTDLEARRSPGARRSKKPIVLAAAVATALLIAIAVLMTMPTEKNSISATASDGPLPADDPTPRSTDTSASATSSPDTSHSASSGATSSKAPTSPQSTSNAVREDSEPVSEGEDTSEESGPDTSVAPAGRALVVATSGKCLSSGAGTEGLQLFQAACDGSAAQRWQTGSGGTLRSSGKCMTVAGGATDDRTEIQLSGCNGNGSQRFHLAGTQLMADQSQKCLDIFGGASGTGAVLWECNGRDNQIWTLR</sequence>
<feature type="compositionally biased region" description="Low complexity" evidence="1">
    <location>
        <begin position="41"/>
        <end position="65"/>
    </location>
</feature>
<dbReference type="Pfam" id="PF00652">
    <property type="entry name" value="Ricin_B_lectin"/>
    <property type="match status" value="1"/>
</dbReference>
<feature type="compositionally biased region" description="Low complexity" evidence="1">
    <location>
        <begin position="152"/>
        <end position="189"/>
    </location>
</feature>
<organism evidence="4 5">
    <name type="scientific">Streptomyces umbrinus</name>
    <dbReference type="NCBI Taxonomy" id="67370"/>
    <lineage>
        <taxon>Bacteria</taxon>
        <taxon>Bacillati</taxon>
        <taxon>Actinomycetota</taxon>
        <taxon>Actinomycetes</taxon>
        <taxon>Kitasatosporales</taxon>
        <taxon>Streptomycetaceae</taxon>
        <taxon>Streptomyces</taxon>
        <taxon>Streptomyces phaeochromogenes group</taxon>
    </lineage>
</organism>
<dbReference type="InterPro" id="IPR000772">
    <property type="entry name" value="Ricin_B_lectin"/>
</dbReference>
<dbReference type="InterPro" id="IPR035992">
    <property type="entry name" value="Ricin_B-like_lectins"/>
</dbReference>
<evidence type="ECO:0000259" key="3">
    <source>
        <dbReference type="SMART" id="SM00458"/>
    </source>
</evidence>
<dbReference type="EMBL" id="JAUSZI010000002">
    <property type="protein sequence ID" value="MDQ1032821.1"/>
    <property type="molecule type" value="Genomic_DNA"/>
</dbReference>
<evidence type="ECO:0000256" key="2">
    <source>
        <dbReference type="SAM" id="Phobius"/>
    </source>
</evidence>
<name>A0ABU0TAI5_9ACTN</name>
<dbReference type="Gene3D" id="2.80.10.50">
    <property type="match status" value="1"/>
</dbReference>
<keyword evidence="5" id="KW-1185">Reference proteome</keyword>
<dbReference type="CDD" id="cd00161">
    <property type="entry name" value="beta-trefoil_Ricin-like"/>
    <property type="match status" value="1"/>
</dbReference>
<keyword evidence="2" id="KW-0812">Transmembrane</keyword>
<evidence type="ECO:0000313" key="5">
    <source>
        <dbReference type="Proteomes" id="UP001230328"/>
    </source>
</evidence>
<dbReference type="PROSITE" id="PS50231">
    <property type="entry name" value="RICIN_B_LECTIN"/>
    <property type="match status" value="1"/>
</dbReference>
<comment type="caution">
    <text evidence="4">The sequence shown here is derived from an EMBL/GenBank/DDBJ whole genome shotgun (WGS) entry which is preliminary data.</text>
</comment>